<reference evidence="1 2" key="1">
    <citation type="journal article" date="2006" name="J. Bacteriol.">
        <title>Comparative genomic evidence for a close relationship between the dimorphic prosthecate bacteria Hyphomonas neptunium and Caulobacter crescentus.</title>
        <authorList>
            <person name="Badger J.H."/>
            <person name="Hoover T.R."/>
            <person name="Brun Y.V."/>
            <person name="Weiner R.M."/>
            <person name="Laub M.T."/>
            <person name="Alexandre G."/>
            <person name="Mrazek J."/>
            <person name="Ren Q."/>
            <person name="Paulsen I.T."/>
            <person name="Nelson K.E."/>
            <person name="Khouri H.M."/>
            <person name="Radune D."/>
            <person name="Sosa J."/>
            <person name="Dodson R.J."/>
            <person name="Sullivan S.A."/>
            <person name="Rosovitz M.J."/>
            <person name="Madupu R."/>
            <person name="Brinkac L.M."/>
            <person name="Durkin A.S."/>
            <person name="Daugherty S.C."/>
            <person name="Kothari S.P."/>
            <person name="Giglio M.G."/>
            <person name="Zhou L."/>
            <person name="Haft D.H."/>
            <person name="Selengut J.D."/>
            <person name="Davidsen T.M."/>
            <person name="Yang Q."/>
            <person name="Zafar N."/>
            <person name="Ward N.L."/>
        </authorList>
    </citation>
    <scope>NUCLEOTIDE SEQUENCE [LARGE SCALE GENOMIC DNA]</scope>
    <source>
        <strain evidence="1 2">ATCC 15444</strain>
    </source>
</reference>
<keyword evidence="2" id="KW-1185">Reference proteome</keyword>
<proteinExistence type="predicted"/>
<evidence type="ECO:0000313" key="2">
    <source>
        <dbReference type="Proteomes" id="UP000001959"/>
    </source>
</evidence>
<dbReference type="Gene3D" id="2.180.10.10">
    <property type="entry name" value="RHS repeat-associated core"/>
    <property type="match status" value="1"/>
</dbReference>
<dbReference type="AlphaFoldDB" id="Q0BZ74"/>
<dbReference type="eggNOG" id="COG3209">
    <property type="taxonomic scope" value="Bacteria"/>
</dbReference>
<dbReference type="KEGG" id="hne:HNE_2525"/>
<gene>
    <name evidence="1" type="ordered locus">HNE_2525</name>
</gene>
<organism evidence="1 2">
    <name type="scientific">Hyphomonas neptunium (strain ATCC 15444)</name>
    <dbReference type="NCBI Taxonomy" id="228405"/>
    <lineage>
        <taxon>Bacteria</taxon>
        <taxon>Pseudomonadati</taxon>
        <taxon>Pseudomonadota</taxon>
        <taxon>Alphaproteobacteria</taxon>
        <taxon>Hyphomonadales</taxon>
        <taxon>Hyphomonadaceae</taxon>
        <taxon>Hyphomonas</taxon>
    </lineage>
</organism>
<evidence type="ECO:0008006" key="3">
    <source>
        <dbReference type="Google" id="ProtNLM"/>
    </source>
</evidence>
<dbReference type="STRING" id="228405.HNE_2525"/>
<dbReference type="Proteomes" id="UP000001959">
    <property type="component" value="Chromosome"/>
</dbReference>
<accession>Q0BZ74</accession>
<sequence length="656" mass="71876">MASRPEDWDFDHLAFHPRPLKLKACGYPSAGRVTCDRLVDCPYPQQVWLEQSIMQLVRSLLIGIGILVLGVSAPHAFAQDVDASDVLQDVPLDVSLVDKNRISILYGTHQGQSHTVTIGGDGGGLSYSTHISGRKWRSNVEGDVDVRRDDELFDEDILVNYGGGQQRFNVLNSGVIEETEDLGATLAYDGPNDSYKHIDAGGTEYTFSDPNLPSNHYPLKLIEKPNGERLQYEYACLLIVSGGGCKTKLISVTSNLGYQLRLSYISGDGIPYASYPFLGSPPYLSSVTAINLAVDYCSPLAVDCPIFSRQWPTLEFAYGIVANKARITVSDPDGATTTYEGLHTLERILKPGRSSASLTYVNMTGPGTVNSDVSSYNDGAHAWSYGISNISSGEYKMSAGIPSGGTRSYVLRRLALDSWERHGDTRRAHYHRLKSVTDETGRTTQYGWENKINHRLEYVVFPESNRIDYIYDNRGNLIQSVQKSKPGSGLADVSTVTGYSPTCTNRVTCNQPQYHIDANENRTDYAYDPIHGGVTSITRPAVNGVRPQVRFEYLQRFAWFKNSSGSYVQSSHPIWVLSGTRFCKSTSSSGGVCAGGTTDEVHTTYDYGSAGGPNNLNVRGVLVENNGLSVRTCFGYDAVGRMISETKPRAGLLSCP</sequence>
<dbReference type="HOGENOM" id="CLU_417848_0_0_5"/>
<evidence type="ECO:0000313" key="1">
    <source>
        <dbReference type="EMBL" id="ABI78307.1"/>
    </source>
</evidence>
<protein>
    <recommendedName>
        <fullName evidence="3">YD repeat protein</fullName>
    </recommendedName>
</protein>
<dbReference type="EMBL" id="CP000158">
    <property type="protein sequence ID" value="ABI78307.1"/>
    <property type="molecule type" value="Genomic_DNA"/>
</dbReference>
<name>Q0BZ74_HYPNA</name>